<dbReference type="EMBL" id="CYZV01000007">
    <property type="protein sequence ID" value="CUN84529.1"/>
    <property type="molecule type" value="Genomic_DNA"/>
</dbReference>
<evidence type="ECO:0000313" key="1">
    <source>
        <dbReference type="EMBL" id="CUN84529.1"/>
    </source>
</evidence>
<gene>
    <name evidence="1" type="ORF">ERS852470_00849</name>
</gene>
<dbReference type="GeneID" id="83012236"/>
<organism evidence="1 2">
    <name type="scientific">Clostridium disporicum</name>
    <dbReference type="NCBI Taxonomy" id="84024"/>
    <lineage>
        <taxon>Bacteria</taxon>
        <taxon>Bacillati</taxon>
        <taxon>Bacillota</taxon>
        <taxon>Clostridia</taxon>
        <taxon>Eubacteriales</taxon>
        <taxon>Clostridiaceae</taxon>
        <taxon>Clostridium</taxon>
    </lineage>
</organism>
<dbReference type="AlphaFoldDB" id="A0A174A9H5"/>
<evidence type="ECO:0000313" key="2">
    <source>
        <dbReference type="Proteomes" id="UP000095558"/>
    </source>
</evidence>
<dbReference type="RefSeq" id="WP_042399154.1">
    <property type="nucleotide sequence ID" value="NZ_CYYT01000015.1"/>
</dbReference>
<sequence length="100" mass="11602">MEGIYKHNKDCFDVYINDRTTTDTDEFLGKVLKYLKNNGFSVSLKGFDKYNRPLVEINGTLHTADRNAACCLVERFINVKNEINLNEDSERYNKIASFIQ</sequence>
<protein>
    <submittedName>
        <fullName evidence="1">Uncharacterized protein</fullName>
    </submittedName>
</protein>
<reference evidence="1 2" key="1">
    <citation type="submission" date="2015-09" db="EMBL/GenBank/DDBJ databases">
        <authorList>
            <consortium name="Pathogen Informatics"/>
        </authorList>
    </citation>
    <scope>NUCLEOTIDE SEQUENCE [LARGE SCALE GENOMIC DNA]</scope>
    <source>
        <strain evidence="1 2">2789STDY5834855</strain>
    </source>
</reference>
<accession>A0A174A9H5</accession>
<name>A0A174A9H5_9CLOT</name>
<dbReference type="Proteomes" id="UP000095558">
    <property type="component" value="Unassembled WGS sequence"/>
</dbReference>
<dbReference type="OrthoDB" id="1919975at2"/>
<proteinExistence type="predicted"/>